<dbReference type="PRINTS" id="PR00301">
    <property type="entry name" value="HEATSHOCK70"/>
</dbReference>
<accession>A0ABQ4JA78</accession>
<dbReference type="Gene3D" id="3.40.50.410">
    <property type="entry name" value="von Willebrand factor, type A domain"/>
    <property type="match status" value="1"/>
</dbReference>
<dbReference type="CDD" id="cd24029">
    <property type="entry name" value="ASKHA_NBD_HSP70_DnaK_HscA_HscC"/>
    <property type="match status" value="1"/>
</dbReference>
<evidence type="ECO:0000256" key="4">
    <source>
        <dbReference type="ARBA" id="ARBA00022840"/>
    </source>
</evidence>
<dbReference type="Pfam" id="PF00012">
    <property type="entry name" value="HSP70"/>
    <property type="match status" value="2"/>
</dbReference>
<evidence type="ECO:0000256" key="7">
    <source>
        <dbReference type="RuleBase" id="RU003322"/>
    </source>
</evidence>
<evidence type="ECO:0000256" key="2">
    <source>
        <dbReference type="ARBA" id="ARBA00022553"/>
    </source>
</evidence>
<keyword evidence="3 7" id="KW-0547">Nucleotide-binding</keyword>
<dbReference type="SUPFAM" id="SSF53067">
    <property type="entry name" value="Actin-like ATPase domain"/>
    <property type="match status" value="2"/>
</dbReference>
<dbReference type="SMART" id="SM00327">
    <property type="entry name" value="VWA"/>
    <property type="match status" value="1"/>
</dbReference>
<name>A0ABQ4JA78_9ACTN</name>
<keyword evidence="5" id="KW-0346">Stress response</keyword>
<keyword evidence="10" id="KW-1185">Reference proteome</keyword>
<proteinExistence type="inferred from homology"/>
<dbReference type="SUPFAM" id="SSF53300">
    <property type="entry name" value="vWA-like"/>
    <property type="match status" value="1"/>
</dbReference>
<dbReference type="Gene3D" id="3.30.420.40">
    <property type="match status" value="2"/>
</dbReference>
<sequence length="695" mass="74564">MTGRLGESAQLAVGIDLGTTYSAVAWINPDGDPEIIPDALGEPLTPSVVGLLDGRPVVGAEAKAEQARGGTEVAHLFKRAMGNPAYAFPLGGELWTAPRLSALVLQRLKRQAEAALGRPVSRAVVTVPEYFTHPERAATLEAARLAGLYVPRIISEPTAAALAYGLRPGPQTRTVLVYDLGGGTFDITLVRIAADEIRVLGSAGNHELGGRDWDDRLAQLVLREFPAEAEALAEEPDALLVEVEKLKRTLSVRQSTEFRVLFGGRSLTCRVTREAFEEASRDLLEQTGWLIDQVLRDAELGWADIAGMLPVGGSTRMPMVQRYFEELSGRPPMGGIHPDHAVALGAAAQAAILLEEEAETRLRLDGSVEPLLRLDAPRRVHNVVAHSLGMIAENTAGDRYVNSVLLPRNRPIPGAETRPYQFQLDGSGTELLEVFLTQGETDDPATCVYLGRYLVTGFPPGARGPIVVDLTYAYDDNAMVVVTASEGKTGGALRVEVASLPEDIPQRFLEAPERPVSREPKTIYLAFDLSGSMAGHPLLEAQRAARAFVSQLDLTTTSVGLVAFSDDVAVTQQATSNATEIEHAIRGLTVGSTGYGNATHPFDELRELLESVPGRRFGVVLADGVWARQDLAVRQAQRCHRADIDIVAVGFGGADQAFLQRIASSTEQALFTDLGELTAVFGTIAREITEGAAAS</sequence>
<dbReference type="PROSITE" id="PS00329">
    <property type="entry name" value="HSP70_2"/>
    <property type="match status" value="1"/>
</dbReference>
<evidence type="ECO:0000259" key="8">
    <source>
        <dbReference type="PROSITE" id="PS50234"/>
    </source>
</evidence>
<evidence type="ECO:0000256" key="6">
    <source>
        <dbReference type="ARBA" id="ARBA00023186"/>
    </source>
</evidence>
<reference evidence="9 10" key="1">
    <citation type="submission" date="2021-01" db="EMBL/GenBank/DDBJ databases">
        <title>Whole genome shotgun sequence of Verrucosispora qiuiae NBRC 106684.</title>
        <authorList>
            <person name="Komaki H."/>
            <person name="Tamura T."/>
        </authorList>
    </citation>
    <scope>NUCLEOTIDE SEQUENCE [LARGE SCALE GENOMIC DNA]</scope>
    <source>
        <strain evidence="9 10">NBRC 106684</strain>
    </source>
</reference>
<comment type="caution">
    <text evidence="9">The sequence shown here is derived from an EMBL/GenBank/DDBJ whole genome shotgun (WGS) entry which is preliminary data.</text>
</comment>
<dbReference type="Proteomes" id="UP000653076">
    <property type="component" value="Unassembled WGS sequence"/>
</dbReference>
<dbReference type="InterPro" id="IPR002035">
    <property type="entry name" value="VWF_A"/>
</dbReference>
<dbReference type="SUPFAM" id="SSF100920">
    <property type="entry name" value="Heat shock protein 70kD (HSP70), peptide-binding domain"/>
    <property type="match status" value="1"/>
</dbReference>
<keyword evidence="2" id="KW-0597">Phosphoprotein</keyword>
<dbReference type="InterPro" id="IPR036465">
    <property type="entry name" value="vWFA_dom_sf"/>
</dbReference>
<keyword evidence="6" id="KW-0143">Chaperone</keyword>
<dbReference type="Gene3D" id="3.90.640.10">
    <property type="entry name" value="Actin, Chain A, domain 4"/>
    <property type="match status" value="1"/>
</dbReference>
<gene>
    <name evidence="9" type="primary">dnaK_2</name>
    <name evidence="9" type="ORF">Vqi01_21640</name>
</gene>
<evidence type="ECO:0000313" key="9">
    <source>
        <dbReference type="EMBL" id="GIJ27002.1"/>
    </source>
</evidence>
<evidence type="ECO:0000256" key="5">
    <source>
        <dbReference type="ARBA" id="ARBA00023016"/>
    </source>
</evidence>
<dbReference type="InterPro" id="IPR018181">
    <property type="entry name" value="Heat_shock_70_CS"/>
</dbReference>
<comment type="similarity">
    <text evidence="1 7">Belongs to the heat shock protein 70 family.</text>
</comment>
<evidence type="ECO:0000256" key="3">
    <source>
        <dbReference type="ARBA" id="ARBA00022741"/>
    </source>
</evidence>
<keyword evidence="4 7" id="KW-0067">ATP-binding</keyword>
<dbReference type="PROSITE" id="PS50234">
    <property type="entry name" value="VWFA"/>
    <property type="match status" value="1"/>
</dbReference>
<organism evidence="9 10">
    <name type="scientific">Micromonospora qiuiae</name>
    <dbReference type="NCBI Taxonomy" id="502268"/>
    <lineage>
        <taxon>Bacteria</taxon>
        <taxon>Bacillati</taxon>
        <taxon>Actinomycetota</taxon>
        <taxon>Actinomycetes</taxon>
        <taxon>Micromonosporales</taxon>
        <taxon>Micromonosporaceae</taxon>
        <taxon>Micromonospora</taxon>
    </lineage>
</organism>
<dbReference type="Pfam" id="PF00092">
    <property type="entry name" value="VWA"/>
    <property type="match status" value="1"/>
</dbReference>
<evidence type="ECO:0000313" key="10">
    <source>
        <dbReference type="Proteomes" id="UP000653076"/>
    </source>
</evidence>
<dbReference type="CDD" id="cd00198">
    <property type="entry name" value="vWFA"/>
    <property type="match status" value="1"/>
</dbReference>
<dbReference type="PANTHER" id="PTHR19375">
    <property type="entry name" value="HEAT SHOCK PROTEIN 70KDA"/>
    <property type="match status" value="1"/>
</dbReference>
<evidence type="ECO:0000256" key="1">
    <source>
        <dbReference type="ARBA" id="ARBA00007381"/>
    </source>
</evidence>
<dbReference type="InterPro" id="IPR013126">
    <property type="entry name" value="Hsp_70_fam"/>
</dbReference>
<dbReference type="PROSITE" id="PS00297">
    <property type="entry name" value="HSP70_1"/>
    <property type="match status" value="1"/>
</dbReference>
<protein>
    <submittedName>
        <fullName evidence="9">Molecular chaperone DnaK</fullName>
    </submittedName>
</protein>
<dbReference type="InterPro" id="IPR029047">
    <property type="entry name" value="HSP70_peptide-bd_sf"/>
</dbReference>
<dbReference type="RefSeq" id="WP_204034595.1">
    <property type="nucleotide sequence ID" value="NZ_BOPC01000027.1"/>
</dbReference>
<dbReference type="Gene3D" id="2.60.34.10">
    <property type="entry name" value="Substrate Binding Domain Of DNAk, Chain A, domain 1"/>
    <property type="match status" value="1"/>
</dbReference>
<dbReference type="EMBL" id="BOPC01000027">
    <property type="protein sequence ID" value="GIJ27002.1"/>
    <property type="molecule type" value="Genomic_DNA"/>
</dbReference>
<dbReference type="InterPro" id="IPR043129">
    <property type="entry name" value="ATPase_NBD"/>
</dbReference>
<feature type="domain" description="VWFA" evidence="8">
    <location>
        <begin position="522"/>
        <end position="684"/>
    </location>
</feature>